<dbReference type="OrthoDB" id="427280at2759"/>
<dbReference type="KEGG" id="tva:4746875"/>
<protein>
    <recommendedName>
        <fullName evidence="1">Endoplasmic reticulum resident protein 29 C-terminal domain-containing protein</fullName>
    </recommendedName>
</protein>
<evidence type="ECO:0000259" key="1">
    <source>
        <dbReference type="Pfam" id="PF07749"/>
    </source>
</evidence>
<dbReference type="STRING" id="5722.A2G0V7"/>
<dbReference type="VEuPathDB" id="TrichDB:TVAG_121370"/>
<proteinExistence type="predicted"/>
<dbReference type="eggNOG" id="KOG0191">
    <property type="taxonomic scope" value="Eukaryota"/>
</dbReference>
<dbReference type="PANTHER" id="PTHR12211">
    <property type="entry name" value="ENDOPLASMIC RETICULUM PROTEIN ERP29"/>
    <property type="match status" value="1"/>
</dbReference>
<accession>A2G0V7</accession>
<dbReference type="AlphaFoldDB" id="A2G0V7"/>
<dbReference type="RefSeq" id="XP_001302133.1">
    <property type="nucleotide sequence ID" value="XM_001302132.1"/>
</dbReference>
<dbReference type="Pfam" id="PF07749">
    <property type="entry name" value="ERp29"/>
    <property type="match status" value="1"/>
</dbReference>
<dbReference type="GO" id="GO:0005783">
    <property type="term" value="C:endoplasmic reticulum"/>
    <property type="evidence" value="ECO:0000318"/>
    <property type="project" value="GO_Central"/>
</dbReference>
<dbReference type="VEuPathDB" id="TrichDB:TVAGG3_0212630"/>
<evidence type="ECO:0000313" key="3">
    <source>
        <dbReference type="Proteomes" id="UP000001542"/>
    </source>
</evidence>
<dbReference type="InterPro" id="IPR011679">
    <property type="entry name" value="ERp29_C"/>
</dbReference>
<reference evidence="2" key="2">
    <citation type="journal article" date="2007" name="Science">
        <title>Draft genome sequence of the sexually transmitted pathogen Trichomonas vaginalis.</title>
        <authorList>
            <person name="Carlton J.M."/>
            <person name="Hirt R.P."/>
            <person name="Silva J.C."/>
            <person name="Delcher A.L."/>
            <person name="Schatz M."/>
            <person name="Zhao Q."/>
            <person name="Wortman J.R."/>
            <person name="Bidwell S.L."/>
            <person name="Alsmark U.C.M."/>
            <person name="Besteiro S."/>
            <person name="Sicheritz-Ponten T."/>
            <person name="Noel C.J."/>
            <person name="Dacks J.B."/>
            <person name="Foster P.G."/>
            <person name="Simillion C."/>
            <person name="Van de Peer Y."/>
            <person name="Miranda-Saavedra D."/>
            <person name="Barton G.J."/>
            <person name="Westrop G.D."/>
            <person name="Mueller S."/>
            <person name="Dessi D."/>
            <person name="Fiori P.L."/>
            <person name="Ren Q."/>
            <person name="Paulsen I."/>
            <person name="Zhang H."/>
            <person name="Bastida-Corcuera F.D."/>
            <person name="Simoes-Barbosa A."/>
            <person name="Brown M.T."/>
            <person name="Hayes R.D."/>
            <person name="Mukherjee M."/>
            <person name="Okumura C.Y."/>
            <person name="Schneider R."/>
            <person name="Smith A.J."/>
            <person name="Vanacova S."/>
            <person name="Villalvazo M."/>
            <person name="Haas B.J."/>
            <person name="Pertea M."/>
            <person name="Feldblyum T.V."/>
            <person name="Utterback T.R."/>
            <person name="Shu C.L."/>
            <person name="Osoegawa K."/>
            <person name="de Jong P.J."/>
            <person name="Hrdy I."/>
            <person name="Horvathova L."/>
            <person name="Zubacova Z."/>
            <person name="Dolezal P."/>
            <person name="Malik S.B."/>
            <person name="Logsdon J.M. Jr."/>
            <person name="Henze K."/>
            <person name="Gupta A."/>
            <person name="Wang C.C."/>
            <person name="Dunne R.L."/>
            <person name="Upcroft J.A."/>
            <person name="Upcroft P."/>
            <person name="White O."/>
            <person name="Salzberg S.L."/>
            <person name="Tang P."/>
            <person name="Chiu C.-H."/>
            <person name="Lee Y.-S."/>
            <person name="Embley T.M."/>
            <person name="Coombs G.H."/>
            <person name="Mottram J.C."/>
            <person name="Tachezy J."/>
            <person name="Fraser-Liggett C.M."/>
            <person name="Johnson P.J."/>
        </authorList>
    </citation>
    <scope>NUCLEOTIDE SEQUENCE [LARGE SCALE GENOMIC DNA]</scope>
    <source>
        <strain evidence="2">G3</strain>
    </source>
</reference>
<name>A2G0V7_TRIV3</name>
<dbReference type="InterPro" id="IPR036249">
    <property type="entry name" value="Thioredoxin-like_sf"/>
</dbReference>
<dbReference type="CDD" id="cd02961">
    <property type="entry name" value="PDI_a_family"/>
    <property type="match status" value="2"/>
</dbReference>
<dbReference type="EMBL" id="DS114223">
    <property type="protein sequence ID" value="EAX89203.1"/>
    <property type="molecule type" value="Genomic_DNA"/>
</dbReference>
<dbReference type="CDD" id="cd00238">
    <property type="entry name" value="ERp29c"/>
    <property type="match status" value="1"/>
</dbReference>
<gene>
    <name evidence="2" type="ORF">TVAG_121370</name>
</gene>
<dbReference type="Gene3D" id="1.20.1150.12">
    <property type="entry name" value="Endoplasmic reticulum resident protein 29, C-terminal domain"/>
    <property type="match status" value="1"/>
</dbReference>
<reference evidence="2" key="1">
    <citation type="submission" date="2006-10" db="EMBL/GenBank/DDBJ databases">
        <authorList>
            <person name="Amadeo P."/>
            <person name="Zhao Q."/>
            <person name="Wortman J."/>
            <person name="Fraser-Liggett C."/>
            <person name="Carlton J."/>
        </authorList>
    </citation>
    <scope>NUCLEOTIDE SEQUENCE</scope>
    <source>
        <strain evidence="2">G3</strain>
    </source>
</reference>
<dbReference type="PANTHER" id="PTHR12211:SF0">
    <property type="entry name" value="ENDOPLASMIC RETICULUM RESIDENT PROTEIN 29"/>
    <property type="match status" value="1"/>
</dbReference>
<keyword evidence="3" id="KW-1185">Reference proteome</keyword>
<dbReference type="InParanoid" id="A2G0V7"/>
<dbReference type="SMR" id="A2G0V7"/>
<dbReference type="Gene3D" id="3.40.30.10">
    <property type="entry name" value="Glutaredoxin"/>
    <property type="match status" value="2"/>
</dbReference>
<sequence>MFFLIAGSFVSAGDILYKSLNPNNFEHEALGPIPTLVRYFSSHRANSLALDEQWDFLSMMFDGVEGIKVAAVNCGKFHSFCYKMGVSMTPQIRLYNQSGVSIYDGGMSHESLARWTTGLTGARPKELPFALRKPNGRVFKELINKTHCVFAMFYNPSSKGDSGFLEAMRKVADAFRYDDRVEICAIDTDLYKFFNWDYDLTFMPDCRLWCKDETDPIKYEGHKTADDLIDFINDYCGTMRGLNGRLHAEAGVIDEVSQIVEDFITKGRRPQYISDMEQVEGTKYYVTVMKEVIEKGESFITEERERLNKLLDSNQLSPDKIDEFQIRVNILSVFAQYLDE</sequence>
<dbReference type="SUPFAM" id="SSF52833">
    <property type="entry name" value="Thioredoxin-like"/>
    <property type="match status" value="2"/>
</dbReference>
<evidence type="ECO:0000313" key="2">
    <source>
        <dbReference type="EMBL" id="EAX89203.1"/>
    </source>
</evidence>
<feature type="domain" description="Endoplasmic reticulum resident protein 29 C-terminal" evidence="1">
    <location>
        <begin position="251"/>
        <end position="334"/>
    </location>
</feature>
<dbReference type="InterPro" id="IPR036356">
    <property type="entry name" value="ERp29_C_sf"/>
</dbReference>
<dbReference type="InterPro" id="IPR016855">
    <property type="entry name" value="ERp29"/>
</dbReference>
<organism evidence="2 3">
    <name type="scientific">Trichomonas vaginalis (strain ATCC PRA-98 / G3)</name>
    <dbReference type="NCBI Taxonomy" id="412133"/>
    <lineage>
        <taxon>Eukaryota</taxon>
        <taxon>Metamonada</taxon>
        <taxon>Parabasalia</taxon>
        <taxon>Trichomonadida</taxon>
        <taxon>Trichomonadidae</taxon>
        <taxon>Trichomonas</taxon>
    </lineage>
</organism>
<dbReference type="FunFam" id="3.40.30.10:FF:000710">
    <property type="entry name" value="Uncharacterized protein"/>
    <property type="match status" value="1"/>
</dbReference>
<dbReference type="SUPFAM" id="SSF47933">
    <property type="entry name" value="ERP29 C domain-like"/>
    <property type="match status" value="1"/>
</dbReference>
<dbReference type="Proteomes" id="UP000001542">
    <property type="component" value="Unassembled WGS sequence"/>
</dbReference>